<evidence type="ECO:0000256" key="2">
    <source>
        <dbReference type="ARBA" id="ARBA00022980"/>
    </source>
</evidence>
<keyword evidence="3 4" id="KW-0687">Ribonucleoprotein</keyword>
<name>A0ABR2HCZ4_9EUKA</name>
<dbReference type="PANTHER" id="PTHR11278">
    <property type="entry name" value="40S RIBOSOMAL PROTEIN S7"/>
    <property type="match status" value="1"/>
</dbReference>
<reference evidence="5 6" key="1">
    <citation type="submission" date="2024-04" db="EMBL/GenBank/DDBJ databases">
        <title>Tritrichomonas musculus Genome.</title>
        <authorList>
            <person name="Alves-Ferreira E."/>
            <person name="Grigg M."/>
            <person name="Lorenzi H."/>
            <person name="Galac M."/>
        </authorList>
    </citation>
    <scope>NUCLEOTIDE SEQUENCE [LARGE SCALE GENOMIC DNA]</scope>
    <source>
        <strain evidence="5 6">EAF2021</strain>
    </source>
</reference>
<dbReference type="GO" id="GO:0005840">
    <property type="term" value="C:ribosome"/>
    <property type="evidence" value="ECO:0007669"/>
    <property type="project" value="UniProtKB-KW"/>
</dbReference>
<dbReference type="Pfam" id="PF01251">
    <property type="entry name" value="Ribosomal_S7e"/>
    <property type="match status" value="1"/>
</dbReference>
<accession>A0ABR2HCZ4</accession>
<protein>
    <recommendedName>
        <fullName evidence="4">40S ribosomal protein S7</fullName>
    </recommendedName>
</protein>
<keyword evidence="2 4" id="KW-0689">Ribosomal protein</keyword>
<dbReference type="EMBL" id="JAPFFF010000031">
    <property type="protein sequence ID" value="KAK8844918.1"/>
    <property type="molecule type" value="Genomic_DNA"/>
</dbReference>
<dbReference type="Proteomes" id="UP001470230">
    <property type="component" value="Unassembled WGS sequence"/>
</dbReference>
<proteinExistence type="inferred from homology"/>
<evidence type="ECO:0000256" key="3">
    <source>
        <dbReference type="ARBA" id="ARBA00023274"/>
    </source>
</evidence>
<sequence>MVFPFRMSERIQKKGEATPFEVSVANALNEIQEASEEGIKKSLQNLKITGVKEVATDGLKVLIISVPYKQVPVYRAILGYLIPELEKRLENSSIVIVGKRRAFPKTPIRGRRYASIRPTGRTLRAVNDGLLEDVVYPTSIVGKRVHYDLKGGQVTHVYLDHNDRTRVEERLNTFSVAYQRLTGLRTVFEVANH</sequence>
<keyword evidence="6" id="KW-1185">Reference proteome</keyword>
<evidence type="ECO:0000313" key="6">
    <source>
        <dbReference type="Proteomes" id="UP001470230"/>
    </source>
</evidence>
<evidence type="ECO:0000313" key="5">
    <source>
        <dbReference type="EMBL" id="KAK8844918.1"/>
    </source>
</evidence>
<evidence type="ECO:0000256" key="4">
    <source>
        <dbReference type="RuleBase" id="RU364105"/>
    </source>
</evidence>
<organism evidence="5 6">
    <name type="scientific">Tritrichomonas musculus</name>
    <dbReference type="NCBI Taxonomy" id="1915356"/>
    <lineage>
        <taxon>Eukaryota</taxon>
        <taxon>Metamonada</taxon>
        <taxon>Parabasalia</taxon>
        <taxon>Tritrichomonadida</taxon>
        <taxon>Tritrichomonadidae</taxon>
        <taxon>Tritrichomonas</taxon>
    </lineage>
</organism>
<gene>
    <name evidence="5" type="ORF">M9Y10_021091</name>
</gene>
<dbReference type="InterPro" id="IPR000554">
    <property type="entry name" value="Ribosomal_eS7"/>
</dbReference>
<comment type="similarity">
    <text evidence="1 4">Belongs to the eukaryotic ribosomal protein eS7 family.</text>
</comment>
<comment type="caution">
    <text evidence="5">The sequence shown here is derived from an EMBL/GenBank/DDBJ whole genome shotgun (WGS) entry which is preliminary data.</text>
</comment>
<dbReference type="PANTHER" id="PTHR11278:SF0">
    <property type="entry name" value="SMALL RIBOSOMAL SUBUNIT PROTEIN ES7"/>
    <property type="match status" value="1"/>
</dbReference>
<evidence type="ECO:0000256" key="1">
    <source>
        <dbReference type="ARBA" id="ARBA00007820"/>
    </source>
</evidence>